<accession>A0ABW0TR82</accession>
<sequence>MLTEVQIKKALFQNQTHERFSFSVYIQGNEFQGLYYEGDINWFNPQPCHKLEAQQLQQLESNVSDRMQQLLA</sequence>
<dbReference type="RefSeq" id="WP_381440544.1">
    <property type="nucleotide sequence ID" value="NZ_JBHSNO010000022.1"/>
</dbReference>
<comment type="caution">
    <text evidence="1">The sequence shown here is derived from an EMBL/GenBank/DDBJ whole genome shotgun (WGS) entry which is preliminary data.</text>
</comment>
<organism evidence="1 2">
    <name type="scientific">Sporosarcina soli</name>
    <dbReference type="NCBI Taxonomy" id="334736"/>
    <lineage>
        <taxon>Bacteria</taxon>
        <taxon>Bacillati</taxon>
        <taxon>Bacillota</taxon>
        <taxon>Bacilli</taxon>
        <taxon>Bacillales</taxon>
        <taxon>Caryophanaceae</taxon>
        <taxon>Sporosarcina</taxon>
    </lineage>
</organism>
<protein>
    <submittedName>
        <fullName evidence="1">DUF5342 family protein</fullName>
    </submittedName>
</protein>
<proteinExistence type="predicted"/>
<dbReference type="InterPro" id="IPR017263">
    <property type="entry name" value="UCP037692"/>
</dbReference>
<reference evidence="2" key="1">
    <citation type="journal article" date="2019" name="Int. J. Syst. Evol. Microbiol.">
        <title>The Global Catalogue of Microorganisms (GCM) 10K type strain sequencing project: providing services to taxonomists for standard genome sequencing and annotation.</title>
        <authorList>
            <consortium name="The Broad Institute Genomics Platform"/>
            <consortium name="The Broad Institute Genome Sequencing Center for Infectious Disease"/>
            <person name="Wu L."/>
            <person name="Ma J."/>
        </authorList>
    </citation>
    <scope>NUCLEOTIDE SEQUENCE [LARGE SCALE GENOMIC DNA]</scope>
    <source>
        <strain evidence="2">CGMCC 4.1434</strain>
    </source>
</reference>
<dbReference type="EMBL" id="JBHSNO010000022">
    <property type="protein sequence ID" value="MFC5592000.1"/>
    <property type="molecule type" value="Genomic_DNA"/>
</dbReference>
<dbReference type="Proteomes" id="UP001596109">
    <property type="component" value="Unassembled WGS sequence"/>
</dbReference>
<gene>
    <name evidence="1" type="ORF">ACFPRA_24285</name>
</gene>
<name>A0ABW0TR82_9BACL</name>
<evidence type="ECO:0000313" key="1">
    <source>
        <dbReference type="EMBL" id="MFC5592000.1"/>
    </source>
</evidence>
<evidence type="ECO:0000313" key="2">
    <source>
        <dbReference type="Proteomes" id="UP001596109"/>
    </source>
</evidence>
<keyword evidence="2" id="KW-1185">Reference proteome</keyword>
<dbReference type="Pfam" id="PF17277">
    <property type="entry name" value="DUF5342"/>
    <property type="match status" value="1"/>
</dbReference>